<evidence type="ECO:0000256" key="2">
    <source>
        <dbReference type="ARBA" id="ARBA00022777"/>
    </source>
</evidence>
<feature type="transmembrane region" description="Helical" evidence="5">
    <location>
        <begin position="141"/>
        <end position="160"/>
    </location>
</feature>
<dbReference type="PANTHER" id="PTHR24421">
    <property type="entry name" value="NITRATE/NITRITE SENSOR PROTEIN NARX-RELATED"/>
    <property type="match status" value="1"/>
</dbReference>
<proteinExistence type="predicted"/>
<keyword evidence="5" id="KW-0812">Transmembrane</keyword>
<organism evidence="7 8">
    <name type="scientific">Candidatus Microbacterium stercoravium</name>
    <dbReference type="NCBI Taxonomy" id="2838697"/>
    <lineage>
        <taxon>Bacteria</taxon>
        <taxon>Bacillati</taxon>
        <taxon>Actinomycetota</taxon>
        <taxon>Actinomycetes</taxon>
        <taxon>Micrococcales</taxon>
        <taxon>Microbacteriaceae</taxon>
        <taxon>Microbacterium</taxon>
    </lineage>
</organism>
<dbReference type="CDD" id="cd16917">
    <property type="entry name" value="HATPase_UhpB-NarQ-NarX-like"/>
    <property type="match status" value="1"/>
</dbReference>
<dbReference type="InterPro" id="IPR036890">
    <property type="entry name" value="HATPase_C_sf"/>
</dbReference>
<reference evidence="7" key="1">
    <citation type="journal article" date="2021" name="PeerJ">
        <title>Extensive microbial diversity within the chicken gut microbiome revealed by metagenomics and culture.</title>
        <authorList>
            <person name="Gilroy R."/>
            <person name="Ravi A."/>
            <person name="Getino M."/>
            <person name="Pursley I."/>
            <person name="Horton D.L."/>
            <person name="Alikhan N.F."/>
            <person name="Baker D."/>
            <person name="Gharbi K."/>
            <person name="Hall N."/>
            <person name="Watson M."/>
            <person name="Adriaenssens E.M."/>
            <person name="Foster-Nyarko E."/>
            <person name="Jarju S."/>
            <person name="Secka A."/>
            <person name="Antonio M."/>
            <person name="Oren A."/>
            <person name="Chaudhuri R.R."/>
            <person name="La Ragione R."/>
            <person name="Hildebrand F."/>
            <person name="Pallen M.J."/>
        </authorList>
    </citation>
    <scope>NUCLEOTIDE SEQUENCE</scope>
    <source>
        <strain evidence="7">ChiHjej8B7-3636</strain>
    </source>
</reference>
<feature type="transmembrane region" description="Helical" evidence="5">
    <location>
        <begin position="68"/>
        <end position="87"/>
    </location>
</feature>
<dbReference type="GO" id="GO:0046983">
    <property type="term" value="F:protein dimerization activity"/>
    <property type="evidence" value="ECO:0007669"/>
    <property type="project" value="InterPro"/>
</dbReference>
<evidence type="ECO:0000259" key="6">
    <source>
        <dbReference type="Pfam" id="PF07730"/>
    </source>
</evidence>
<feature type="region of interest" description="Disordered" evidence="4">
    <location>
        <begin position="1"/>
        <end position="25"/>
    </location>
</feature>
<dbReference type="GO" id="GO:0000155">
    <property type="term" value="F:phosphorelay sensor kinase activity"/>
    <property type="evidence" value="ECO:0007669"/>
    <property type="project" value="InterPro"/>
</dbReference>
<evidence type="ECO:0000313" key="7">
    <source>
        <dbReference type="EMBL" id="HJA05055.1"/>
    </source>
</evidence>
<keyword evidence="3" id="KW-0902">Two-component regulatory system</keyword>
<sequence length="390" mass="42065">MTVTKHSGPAPAPAAPIRAEPFGDEPWDDRGPWERFSWVFGVVWVVFMAFPITGALESSAAVPVRITAVALLVLYSIVYIAAYIWMIRADDWDIAARRSIAALIVMVVLMVASAVLIGPEGLGAGSFLISISMFSGHTRRAVTLATGMILGQYIALSVWLSAIPNGFEEYGVLFMPPAIVFFSVALVRLIISAQERHDVVERQMVLVAERERVARDVHDVLGHSLTVVTVKAELAERLIDVDPERAKSEVEQIRSLSREALAEVRATVSGLRVARLGDELVEARSALSAAGIDADVAPDGDVVDPRHRIIVAWVLREAITNVVRHSRATWCAVTLSSDRIVVEDDGVGTPAHVAEAGLRGIRERVGAAGATLVVGPADASPTGTRLEVHW</sequence>
<dbReference type="Gene3D" id="3.30.565.10">
    <property type="entry name" value="Histidine kinase-like ATPase, C-terminal domain"/>
    <property type="match status" value="1"/>
</dbReference>
<dbReference type="PANTHER" id="PTHR24421:SF63">
    <property type="entry name" value="SENSOR HISTIDINE KINASE DESK"/>
    <property type="match status" value="1"/>
</dbReference>
<dbReference type="GO" id="GO:0016020">
    <property type="term" value="C:membrane"/>
    <property type="evidence" value="ECO:0007669"/>
    <property type="project" value="InterPro"/>
</dbReference>
<evidence type="ECO:0000256" key="4">
    <source>
        <dbReference type="SAM" id="MobiDB-lite"/>
    </source>
</evidence>
<name>A0A9D2KHK1_9MICO</name>
<feature type="domain" description="Signal transduction histidine kinase subgroup 3 dimerisation and phosphoacceptor" evidence="6">
    <location>
        <begin position="209"/>
        <end position="273"/>
    </location>
</feature>
<gene>
    <name evidence="7" type="ORF">H9800_09390</name>
</gene>
<keyword evidence="5" id="KW-1133">Transmembrane helix</keyword>
<dbReference type="Proteomes" id="UP000824220">
    <property type="component" value="Unassembled WGS sequence"/>
</dbReference>
<dbReference type="EMBL" id="DXAM01000134">
    <property type="protein sequence ID" value="HJA05055.1"/>
    <property type="molecule type" value="Genomic_DNA"/>
</dbReference>
<dbReference type="InterPro" id="IPR050482">
    <property type="entry name" value="Sensor_HK_TwoCompSys"/>
</dbReference>
<keyword evidence="1" id="KW-0808">Transferase</keyword>
<dbReference type="Gene3D" id="1.20.5.1930">
    <property type="match status" value="1"/>
</dbReference>
<comment type="caution">
    <text evidence="7">The sequence shown here is derived from an EMBL/GenBank/DDBJ whole genome shotgun (WGS) entry which is preliminary data.</text>
</comment>
<dbReference type="SUPFAM" id="SSF55874">
    <property type="entry name" value="ATPase domain of HSP90 chaperone/DNA topoisomerase II/histidine kinase"/>
    <property type="match status" value="1"/>
</dbReference>
<feature type="transmembrane region" description="Helical" evidence="5">
    <location>
        <begin position="172"/>
        <end position="191"/>
    </location>
</feature>
<feature type="transmembrane region" description="Helical" evidence="5">
    <location>
        <begin position="36"/>
        <end position="56"/>
    </location>
</feature>
<accession>A0A9D2KHK1</accession>
<feature type="transmembrane region" description="Helical" evidence="5">
    <location>
        <begin position="99"/>
        <end position="129"/>
    </location>
</feature>
<reference evidence="7" key="2">
    <citation type="submission" date="2021-04" db="EMBL/GenBank/DDBJ databases">
        <authorList>
            <person name="Gilroy R."/>
        </authorList>
    </citation>
    <scope>NUCLEOTIDE SEQUENCE</scope>
    <source>
        <strain evidence="7">ChiHjej8B7-3636</strain>
    </source>
</reference>
<keyword evidence="5" id="KW-0472">Membrane</keyword>
<evidence type="ECO:0000313" key="8">
    <source>
        <dbReference type="Proteomes" id="UP000824220"/>
    </source>
</evidence>
<dbReference type="AlphaFoldDB" id="A0A9D2KHK1"/>
<dbReference type="Pfam" id="PF07730">
    <property type="entry name" value="HisKA_3"/>
    <property type="match status" value="1"/>
</dbReference>
<keyword evidence="2 7" id="KW-0418">Kinase</keyword>
<evidence type="ECO:0000256" key="1">
    <source>
        <dbReference type="ARBA" id="ARBA00022679"/>
    </source>
</evidence>
<protein>
    <submittedName>
        <fullName evidence="7">Sensor histidine kinase</fullName>
    </submittedName>
</protein>
<evidence type="ECO:0000256" key="5">
    <source>
        <dbReference type="SAM" id="Phobius"/>
    </source>
</evidence>
<dbReference type="InterPro" id="IPR011712">
    <property type="entry name" value="Sig_transdc_His_kin_sub3_dim/P"/>
</dbReference>
<evidence type="ECO:0000256" key="3">
    <source>
        <dbReference type="ARBA" id="ARBA00023012"/>
    </source>
</evidence>